<evidence type="ECO:0000313" key="2">
    <source>
        <dbReference type="EMBL" id="SEI40445.1"/>
    </source>
</evidence>
<protein>
    <submittedName>
        <fullName evidence="2">Glycosyltransferase involved in cell wall bisynthesis</fullName>
    </submittedName>
</protein>
<accession>A0A1H6QMA0</accession>
<dbReference type="GO" id="GO:0016757">
    <property type="term" value="F:glycosyltransferase activity"/>
    <property type="evidence" value="ECO:0007669"/>
    <property type="project" value="InterPro"/>
</dbReference>
<dbReference type="EMBL" id="FNXY01000001">
    <property type="protein sequence ID" value="SEI40445.1"/>
    <property type="molecule type" value="Genomic_DNA"/>
</dbReference>
<feature type="domain" description="Glycosyl transferase family 1" evidence="1">
    <location>
        <begin position="242"/>
        <end position="393"/>
    </location>
</feature>
<dbReference type="OrthoDB" id="1522162at2"/>
<dbReference type="AlphaFoldDB" id="A0A1H6QMA0"/>
<dbReference type="PANTHER" id="PTHR12526">
    <property type="entry name" value="GLYCOSYLTRANSFERASE"/>
    <property type="match status" value="1"/>
</dbReference>
<dbReference type="PANTHER" id="PTHR12526:SF630">
    <property type="entry name" value="GLYCOSYLTRANSFERASE"/>
    <property type="match status" value="1"/>
</dbReference>
<evidence type="ECO:0000259" key="1">
    <source>
        <dbReference type="Pfam" id="PF00534"/>
    </source>
</evidence>
<keyword evidence="2" id="KW-0808">Transferase</keyword>
<dbReference type="SUPFAM" id="SSF53756">
    <property type="entry name" value="UDP-Glycosyltransferase/glycogen phosphorylase"/>
    <property type="match status" value="1"/>
</dbReference>
<proteinExistence type="predicted"/>
<reference evidence="2 3" key="1">
    <citation type="submission" date="2016-10" db="EMBL/GenBank/DDBJ databases">
        <authorList>
            <person name="de Groot N.N."/>
        </authorList>
    </citation>
    <scope>NUCLEOTIDE SEQUENCE [LARGE SCALE GENOMIC DNA]</scope>
    <source>
        <strain evidence="2 3">DSM 19938</strain>
    </source>
</reference>
<dbReference type="Pfam" id="PF00534">
    <property type="entry name" value="Glycos_transf_1"/>
    <property type="match status" value="1"/>
</dbReference>
<dbReference type="RefSeq" id="WP_090331471.1">
    <property type="nucleotide sequence ID" value="NZ_FNXY01000001.1"/>
</dbReference>
<evidence type="ECO:0000313" key="3">
    <source>
        <dbReference type="Proteomes" id="UP000199532"/>
    </source>
</evidence>
<dbReference type="Proteomes" id="UP000199532">
    <property type="component" value="Unassembled WGS sequence"/>
</dbReference>
<dbReference type="InterPro" id="IPR001296">
    <property type="entry name" value="Glyco_trans_1"/>
</dbReference>
<sequence>MRILWFAITPCGAAEKLTPGSFTAGWLAALEQQVKHDPFIDLSVSFYYNGKMDPFEYKSVQYYPVSRGRGQTKLAKLLDRLEAYQSNRDERYIEKLVKVIETVRPDVIHIHGTEDNFGLIQKYVQLPVVFSIQSLLTPYREKFFSGIPYNVASSKENLSSKLLVDSVRNNFFLFSKWAKREVEMLKPARFVIGRTSWDKRATRILAPKSLYFVGNEIMRNSFYRHEWKKQAFSPTIKIVTTMSGGLYKGLESVLKTAAILTCHNFDFQWLVVGQTESGKYPQMVQRWLKKDYSANGITFLGSKTESELVDILCDADLYCQVSHIENSPNSLCEAMLLGMPVVATFAGGTDSMLENGLQGMLVQDGDSYSLAGAIKELAEDFEKSRWYGQNARQTALERHDPKKVANEIIDVYKEIYSLVNKIEI</sequence>
<name>A0A1H6QMA0_9BACT</name>
<dbReference type="CDD" id="cd03801">
    <property type="entry name" value="GT4_PimA-like"/>
    <property type="match status" value="1"/>
</dbReference>
<dbReference type="Gene3D" id="3.40.50.2000">
    <property type="entry name" value="Glycogen Phosphorylase B"/>
    <property type="match status" value="2"/>
</dbReference>
<gene>
    <name evidence="2" type="ORF">SAMN04487995_0434</name>
</gene>
<keyword evidence="3" id="KW-1185">Reference proteome</keyword>
<dbReference type="STRING" id="408657.SAMN04487995_0434"/>
<organism evidence="2 3">
    <name type="scientific">Dyadobacter koreensis</name>
    <dbReference type="NCBI Taxonomy" id="408657"/>
    <lineage>
        <taxon>Bacteria</taxon>
        <taxon>Pseudomonadati</taxon>
        <taxon>Bacteroidota</taxon>
        <taxon>Cytophagia</taxon>
        <taxon>Cytophagales</taxon>
        <taxon>Spirosomataceae</taxon>
        <taxon>Dyadobacter</taxon>
    </lineage>
</organism>